<name>A0ABQ9X8K6_9EUKA</name>
<proteinExistence type="predicted"/>
<sequence length="219" mass="25079">MRFRCDELNRCLLEQTDCRCTEPVENIIHHLFRMVLRWQGNPLRHELYAMTMKKRNDFEYSASVTGIEETSTGKKGKKKEVWETMTDEERMAGWGLFAWMADTFLPSTAFQRGRAEGAGRAERLAGVMAQVVFSNMCVTLFFGPQRRAAEIAEKGPDESPTQLVEEGYYKKGKEHLLFVEPIPNADFEKIGSLGVMRVGESQKDGKKEKKEEGMRVEVL</sequence>
<feature type="region of interest" description="Disordered" evidence="1">
    <location>
        <begin position="199"/>
        <end position="219"/>
    </location>
</feature>
<gene>
    <name evidence="2" type="ORF">BLNAU_17384</name>
</gene>
<keyword evidence="3" id="KW-1185">Reference proteome</keyword>
<comment type="caution">
    <text evidence="2">The sequence shown here is derived from an EMBL/GenBank/DDBJ whole genome shotgun (WGS) entry which is preliminary data.</text>
</comment>
<dbReference type="Proteomes" id="UP001281761">
    <property type="component" value="Unassembled WGS sequence"/>
</dbReference>
<protein>
    <submittedName>
        <fullName evidence="2">Uncharacterized protein</fullName>
    </submittedName>
</protein>
<dbReference type="EMBL" id="JARBJD010000193">
    <property type="protein sequence ID" value="KAK2947714.1"/>
    <property type="molecule type" value="Genomic_DNA"/>
</dbReference>
<evidence type="ECO:0000313" key="3">
    <source>
        <dbReference type="Proteomes" id="UP001281761"/>
    </source>
</evidence>
<evidence type="ECO:0000256" key="1">
    <source>
        <dbReference type="SAM" id="MobiDB-lite"/>
    </source>
</evidence>
<organism evidence="2 3">
    <name type="scientific">Blattamonas nauphoetae</name>
    <dbReference type="NCBI Taxonomy" id="2049346"/>
    <lineage>
        <taxon>Eukaryota</taxon>
        <taxon>Metamonada</taxon>
        <taxon>Preaxostyla</taxon>
        <taxon>Oxymonadida</taxon>
        <taxon>Blattamonas</taxon>
    </lineage>
</organism>
<evidence type="ECO:0000313" key="2">
    <source>
        <dbReference type="EMBL" id="KAK2947714.1"/>
    </source>
</evidence>
<accession>A0ABQ9X8K6</accession>
<reference evidence="2 3" key="1">
    <citation type="journal article" date="2022" name="bioRxiv">
        <title>Genomics of Preaxostyla Flagellates Illuminates Evolutionary Transitions and the Path Towards Mitochondrial Loss.</title>
        <authorList>
            <person name="Novak L.V.F."/>
            <person name="Treitli S.C."/>
            <person name="Pyrih J."/>
            <person name="Halakuc P."/>
            <person name="Pipaliya S.V."/>
            <person name="Vacek V."/>
            <person name="Brzon O."/>
            <person name="Soukal P."/>
            <person name="Eme L."/>
            <person name="Dacks J.B."/>
            <person name="Karnkowska A."/>
            <person name="Elias M."/>
            <person name="Hampl V."/>
        </authorList>
    </citation>
    <scope>NUCLEOTIDE SEQUENCE [LARGE SCALE GENOMIC DNA]</scope>
    <source>
        <strain evidence="2">NAU3</strain>
        <tissue evidence="2">Gut</tissue>
    </source>
</reference>
<feature type="compositionally biased region" description="Basic and acidic residues" evidence="1">
    <location>
        <begin position="200"/>
        <end position="219"/>
    </location>
</feature>